<dbReference type="PANTHER" id="PTHR15696:SF36">
    <property type="entry name" value="NONSENSE-MEDIATED MRNA DECAY FACTOR"/>
    <property type="match status" value="1"/>
</dbReference>
<dbReference type="InParanoid" id="A0A1Y2EEU2"/>
<dbReference type="RefSeq" id="XP_040719877.1">
    <property type="nucleotide sequence ID" value="XM_040863343.1"/>
</dbReference>
<sequence>MEQNTREVARGYWEEVRRVRQEVLHKIDDIRKGRGGTNFTSQFENVESVMKELRLACMRLIFHDFDYAAGKDVESVLWQAHTHLNGEYRRILSRLGSQAQAVQKRKVDKLYRDFLKTSQSFYRGYIQRLSSLFCIPELRQAAHAMELASADTTGQDVAPPSPLRIAILSACYMTLVRLGDLARYRCQAADKPSKNNFNIALTYYSLANTLDPDDGSSHHQMGVLYQLQQHPLEIIYYFHRSISIAKPYKLGPSNLESGFKRLENPSNTKRGAAKDPSETMTAWFLSLHAHYYLGEPFAAQAELEEEVLHRLDMSVKVEGNGEVLLKMLLINIAAYDIASDKVKANWTLTGSQSCQFMLSFNMRTALILLRLLKSALQENATLTTTHDSGNDSQGNVESTTSFLVPLSKLLPLCRIYIAWIYVCRADFVAYQEYLEPHIRELYRLLGDVLTRLFPYVDLNQRVVESKYLLPEDSEAVGLKILSDRKLPLFLKVEVSPDINPPKRRKSLKPRKEVLGIECKAETETVWRIRDIVCCGIYLAGSGKFPLAMGKDASGVETWRYTEENSNHDYLDEASMTQTFAKLKLGVLKTSLTGEDTPNIALENVNIEATKRGYLVQSAPLHMASVDNGQPMEAAPTEPLLESDLSRDSEMVKMVDNLLDTDDDEVNDHLGRTGVTVSDDMADMIIHHSNQAEANTSYDIDSSTADDIFGRLALSQNGQTAAAADRTGPNSPWDYFYTPRTRRRGTGDNHSGINYDIPRTAEAQLDAAVTPTAQTTFGQRSAFTDGQFTAQTSSRFHTSPLSQERTAHAAQKAFIPSPDIHTSTGSPDYATNQRNTALDNLHSMLTAQYGSGLVANNPRSPGLPLYSSDAMRSAQGHNPGMSGSTFSAGTRESSDISLLGNNRNKAAQRMMDQQANHRRLYGNNQVSGGSIGGSNSAGGFRGPASPTGAAYGHQQAAALLNRFSPSSPGPAPGSFQEQIPSGCSGPSTGSSLVFSHPSSLWGGTPDLPPAPKGFVGCNGNFFNASTAFGRSGEVNNRNDPTHFRNAVKDMFDTDTASSYDKQILEAALAGNGNQPRQK</sequence>
<reference evidence="5 6" key="1">
    <citation type="submission" date="2016-07" db="EMBL/GenBank/DDBJ databases">
        <title>Pervasive Adenine N6-methylation of Active Genes in Fungi.</title>
        <authorList>
            <consortium name="DOE Joint Genome Institute"/>
            <person name="Mondo S.J."/>
            <person name="Dannebaum R.O."/>
            <person name="Kuo R.C."/>
            <person name="Labutti K."/>
            <person name="Haridas S."/>
            <person name="Kuo A."/>
            <person name="Salamov A."/>
            <person name="Ahrendt S.R."/>
            <person name="Lipzen A."/>
            <person name="Sullivan W."/>
            <person name="Andreopoulos W.B."/>
            <person name="Clum A."/>
            <person name="Lindquist E."/>
            <person name="Daum C."/>
            <person name="Ramamoorthy G.K."/>
            <person name="Gryganskyi A."/>
            <person name="Culley D."/>
            <person name="Magnuson J.K."/>
            <person name="James T.Y."/>
            <person name="O'Malley M.A."/>
            <person name="Stajich J.E."/>
            <person name="Spatafora J.W."/>
            <person name="Visel A."/>
            <person name="Grigoriev I.V."/>
        </authorList>
    </citation>
    <scope>NUCLEOTIDE SEQUENCE [LARGE SCALE GENOMIC DNA]</scope>
    <source>
        <strain evidence="5 6">CBS 129021</strain>
    </source>
</reference>
<keyword evidence="1" id="KW-0866">Nonsense-mediated mRNA decay</keyword>
<evidence type="ECO:0000256" key="1">
    <source>
        <dbReference type="RuleBase" id="RU369098"/>
    </source>
</evidence>
<dbReference type="SUPFAM" id="SSF48452">
    <property type="entry name" value="TPR-like"/>
    <property type="match status" value="1"/>
</dbReference>
<dbReference type="Proteomes" id="UP000193689">
    <property type="component" value="Unassembled WGS sequence"/>
</dbReference>
<dbReference type="GeneID" id="63779555"/>
<dbReference type="InterPro" id="IPR045153">
    <property type="entry name" value="Est1/Ebs1-like"/>
</dbReference>
<dbReference type="InterPro" id="IPR018834">
    <property type="entry name" value="DNA/RNA-bd_Est1-type"/>
</dbReference>
<protein>
    <recommendedName>
        <fullName evidence="1">Nonsense-mediated mRNA decay factor</fullName>
    </recommendedName>
</protein>
<dbReference type="Gene3D" id="1.25.40.10">
    <property type="entry name" value="Tetratricopeptide repeat domain"/>
    <property type="match status" value="1"/>
</dbReference>
<evidence type="ECO:0000256" key="2">
    <source>
        <dbReference type="SAM" id="MobiDB-lite"/>
    </source>
</evidence>
<dbReference type="GO" id="GO:0005634">
    <property type="term" value="C:nucleus"/>
    <property type="evidence" value="ECO:0007669"/>
    <property type="project" value="UniProtKB-SubCell"/>
</dbReference>
<dbReference type="PANTHER" id="PTHR15696">
    <property type="entry name" value="SMG-7 SUPPRESSOR WITH MORPHOLOGICAL EFFECT ON GENITALIA PROTEIN 7"/>
    <property type="match status" value="1"/>
</dbReference>
<dbReference type="OrthoDB" id="69928at2759"/>
<evidence type="ECO:0000259" key="3">
    <source>
        <dbReference type="Pfam" id="PF10373"/>
    </source>
</evidence>
<feature type="region of interest" description="Disordered" evidence="2">
    <location>
        <begin position="921"/>
        <end position="989"/>
    </location>
</feature>
<keyword evidence="1" id="KW-0539">Nucleus</keyword>
<dbReference type="EMBL" id="MCFJ01000002">
    <property type="protein sequence ID" value="ORY69927.1"/>
    <property type="molecule type" value="Genomic_DNA"/>
</dbReference>
<dbReference type="AlphaFoldDB" id="A0A1Y2EEU2"/>
<accession>A0A1Y2EEU2</accession>
<feature type="compositionally biased region" description="Low complexity" evidence="2">
    <location>
        <begin position="979"/>
        <end position="989"/>
    </location>
</feature>
<dbReference type="InterPro" id="IPR011990">
    <property type="entry name" value="TPR-like_helical_dom_sf"/>
</dbReference>
<organism evidence="5 6">
    <name type="scientific">Pseudomassariella vexata</name>
    <dbReference type="NCBI Taxonomy" id="1141098"/>
    <lineage>
        <taxon>Eukaryota</taxon>
        <taxon>Fungi</taxon>
        <taxon>Dikarya</taxon>
        <taxon>Ascomycota</taxon>
        <taxon>Pezizomycotina</taxon>
        <taxon>Sordariomycetes</taxon>
        <taxon>Xylariomycetidae</taxon>
        <taxon>Amphisphaeriales</taxon>
        <taxon>Pseudomassariaceae</taxon>
        <taxon>Pseudomassariella</taxon>
    </lineage>
</organism>
<dbReference type="GO" id="GO:0000184">
    <property type="term" value="P:nuclear-transcribed mRNA catabolic process, nonsense-mediated decay"/>
    <property type="evidence" value="ECO:0007669"/>
    <property type="project" value="UniProtKB-KW"/>
</dbReference>
<proteinExistence type="predicted"/>
<feature type="compositionally biased region" description="Polar residues" evidence="2">
    <location>
        <begin position="880"/>
        <end position="895"/>
    </location>
</feature>
<evidence type="ECO:0000259" key="4">
    <source>
        <dbReference type="Pfam" id="PF10374"/>
    </source>
</evidence>
<dbReference type="Pfam" id="PF10374">
    <property type="entry name" value="EST1"/>
    <property type="match status" value="1"/>
</dbReference>
<dbReference type="STRING" id="1141098.A0A1Y2EEU2"/>
<comment type="subcellular location">
    <subcellularLocation>
        <location evidence="1">Nucleus</location>
    </subcellularLocation>
</comment>
<dbReference type="InterPro" id="IPR019458">
    <property type="entry name" value="Est1-like_N"/>
</dbReference>
<comment type="caution">
    <text evidence="5">The sequence shown here is derived from an EMBL/GenBank/DDBJ whole genome shotgun (WGS) entry which is preliminary data.</text>
</comment>
<name>A0A1Y2EEU2_9PEZI</name>
<feature type="domain" description="Telomerase activating protein Est1-like N-terminal" evidence="4">
    <location>
        <begin position="72"/>
        <end position="188"/>
    </location>
</feature>
<evidence type="ECO:0000313" key="6">
    <source>
        <dbReference type="Proteomes" id="UP000193689"/>
    </source>
</evidence>
<feature type="compositionally biased region" description="Gly residues" evidence="2">
    <location>
        <begin position="928"/>
        <end position="940"/>
    </location>
</feature>
<gene>
    <name evidence="5" type="ORF">BCR38DRAFT_481086</name>
</gene>
<dbReference type="Pfam" id="PF10373">
    <property type="entry name" value="EST1_DNA_bind"/>
    <property type="match status" value="1"/>
</dbReference>
<evidence type="ECO:0000313" key="5">
    <source>
        <dbReference type="EMBL" id="ORY69927.1"/>
    </source>
</evidence>
<comment type="function">
    <text evidence="1">Plays a role in nonsense-mediated mRNA decay.</text>
</comment>
<feature type="domain" description="DNA/RNA-binding" evidence="3">
    <location>
        <begin position="200"/>
        <end position="483"/>
    </location>
</feature>
<keyword evidence="6" id="KW-1185">Reference proteome</keyword>
<feature type="region of interest" description="Disordered" evidence="2">
    <location>
        <begin position="872"/>
        <end position="895"/>
    </location>
</feature>